<gene>
    <name evidence="1" type="ORF">TIFTF001_047629</name>
</gene>
<evidence type="ECO:0000313" key="1">
    <source>
        <dbReference type="EMBL" id="GMN24340.1"/>
    </source>
</evidence>
<organism evidence="1 2">
    <name type="scientific">Ficus carica</name>
    <name type="common">Common fig</name>
    <dbReference type="NCBI Taxonomy" id="3494"/>
    <lineage>
        <taxon>Eukaryota</taxon>
        <taxon>Viridiplantae</taxon>
        <taxon>Streptophyta</taxon>
        <taxon>Embryophyta</taxon>
        <taxon>Tracheophyta</taxon>
        <taxon>Spermatophyta</taxon>
        <taxon>Magnoliopsida</taxon>
        <taxon>eudicotyledons</taxon>
        <taxon>Gunneridae</taxon>
        <taxon>Pentapetalae</taxon>
        <taxon>rosids</taxon>
        <taxon>fabids</taxon>
        <taxon>Rosales</taxon>
        <taxon>Moraceae</taxon>
        <taxon>Ficeae</taxon>
        <taxon>Ficus</taxon>
    </lineage>
</organism>
<dbReference type="InterPro" id="IPR038765">
    <property type="entry name" value="Papain-like_cys_pep_sf"/>
</dbReference>
<dbReference type="Gene3D" id="3.90.70.10">
    <property type="entry name" value="Cysteine proteinases"/>
    <property type="match status" value="1"/>
</dbReference>
<sequence length="85" mass="9928">MLIVIPGRGGRYRIHPLSGYHLLNEEEDIMRRVFFRSMVVLADVGDDYRSWLQRTELYHPPAEPNAWFRHAMTLVGYGEDDSGSY</sequence>
<dbReference type="SUPFAM" id="SSF54001">
    <property type="entry name" value="Cysteine proteinases"/>
    <property type="match status" value="1"/>
</dbReference>
<proteinExistence type="predicted"/>
<name>A0AA88CN86_FICCA</name>
<evidence type="ECO:0000313" key="2">
    <source>
        <dbReference type="Proteomes" id="UP001187192"/>
    </source>
</evidence>
<protein>
    <submittedName>
        <fullName evidence="1">Uncharacterized protein</fullName>
    </submittedName>
</protein>
<comment type="caution">
    <text evidence="1">The sequence shown here is derived from an EMBL/GenBank/DDBJ whole genome shotgun (WGS) entry which is preliminary data.</text>
</comment>
<accession>A0AA88CN86</accession>
<keyword evidence="2" id="KW-1185">Reference proteome</keyword>
<dbReference type="EMBL" id="BTGU01005511">
    <property type="protein sequence ID" value="GMN24340.1"/>
    <property type="molecule type" value="Genomic_DNA"/>
</dbReference>
<reference evidence="1" key="1">
    <citation type="submission" date="2023-07" db="EMBL/GenBank/DDBJ databases">
        <title>draft genome sequence of fig (Ficus carica).</title>
        <authorList>
            <person name="Takahashi T."/>
            <person name="Nishimura K."/>
        </authorList>
    </citation>
    <scope>NUCLEOTIDE SEQUENCE</scope>
</reference>
<dbReference type="Proteomes" id="UP001187192">
    <property type="component" value="Unassembled WGS sequence"/>
</dbReference>
<dbReference type="AlphaFoldDB" id="A0AA88CN86"/>